<evidence type="ECO:0000313" key="5">
    <source>
        <dbReference type="EMBL" id="MFD2675005.1"/>
    </source>
</evidence>
<name>A0ABW5RJR6_9MICO</name>
<proteinExistence type="inferred from homology"/>
<evidence type="ECO:0000256" key="1">
    <source>
        <dbReference type="ARBA" id="ARBA00006068"/>
    </source>
</evidence>
<dbReference type="PANTHER" id="PTHR33392:SF6">
    <property type="entry name" value="POLYISOPRENYL-TEICHOIC ACID--PEPTIDOGLYCAN TEICHOIC ACID TRANSFERASE TAGU"/>
    <property type="match status" value="1"/>
</dbReference>
<sequence>MAGKSGGQHGARGTVARHGRLRVTTASGTLARGISGALAVLLVSALTFLAIVWWNLQSGVETFDLAVPANDENAAQGSGAVFEGGVNILLVGSDSREGQGAEFGEGEEAAAGTLNDVNMLFHLSEDHSHASLISIPRDTLVDTPQCQNDQGETQYERYGVMINSILDSGGMNCVVATVEEMSGLDIQYAAMVKFKGVIEMSNAVGGVDVCVEQPISDSYIGLELDAGMHSLQGADALKFLRTRHGVGDGSDLARITNQQVFMSALFRKVKSDQTFSDPGRMYAIARAATQNMTLSSNLNNIDTLVSLAGALSSVQLDKMAFVRLPVVEAAEAGRVVPDPDKAEVMWQMLRDDKSLFDAAQPTPAPEPQPGDEGTPPLQDQAEPDAGVVDPGADSSVDDGTGEVPPVDEETVTPQTPEFDGQTADKTTCSNGDTLF</sequence>
<feature type="transmembrane region" description="Helical" evidence="3">
    <location>
        <begin position="30"/>
        <end position="54"/>
    </location>
</feature>
<dbReference type="InterPro" id="IPR050922">
    <property type="entry name" value="LytR/CpsA/Psr_CW_biosynth"/>
</dbReference>
<evidence type="ECO:0000313" key="6">
    <source>
        <dbReference type="Proteomes" id="UP001597453"/>
    </source>
</evidence>
<keyword evidence="6" id="KW-1185">Reference proteome</keyword>
<organism evidence="5 6">
    <name type="scientific">Gulosibacter bifidus</name>
    <dbReference type="NCBI Taxonomy" id="272239"/>
    <lineage>
        <taxon>Bacteria</taxon>
        <taxon>Bacillati</taxon>
        <taxon>Actinomycetota</taxon>
        <taxon>Actinomycetes</taxon>
        <taxon>Micrococcales</taxon>
        <taxon>Microbacteriaceae</taxon>
        <taxon>Gulosibacter</taxon>
    </lineage>
</organism>
<dbReference type="Gene3D" id="3.40.630.190">
    <property type="entry name" value="LCP protein"/>
    <property type="match status" value="1"/>
</dbReference>
<keyword evidence="3" id="KW-1133">Transmembrane helix</keyword>
<comment type="similarity">
    <text evidence="1">Belongs to the LytR/CpsA/Psr (LCP) family.</text>
</comment>
<feature type="compositionally biased region" description="Polar residues" evidence="2">
    <location>
        <begin position="423"/>
        <end position="435"/>
    </location>
</feature>
<dbReference type="EMBL" id="JBHUNF010000004">
    <property type="protein sequence ID" value="MFD2675005.1"/>
    <property type="molecule type" value="Genomic_DNA"/>
</dbReference>
<evidence type="ECO:0000256" key="2">
    <source>
        <dbReference type="SAM" id="MobiDB-lite"/>
    </source>
</evidence>
<keyword evidence="3" id="KW-0472">Membrane</keyword>
<feature type="region of interest" description="Disordered" evidence="2">
    <location>
        <begin position="357"/>
        <end position="435"/>
    </location>
</feature>
<dbReference type="Pfam" id="PF03816">
    <property type="entry name" value="LytR_cpsA_psr"/>
    <property type="match status" value="1"/>
</dbReference>
<evidence type="ECO:0000259" key="4">
    <source>
        <dbReference type="Pfam" id="PF03816"/>
    </source>
</evidence>
<feature type="domain" description="Cell envelope-related transcriptional attenuator" evidence="4">
    <location>
        <begin position="115"/>
        <end position="270"/>
    </location>
</feature>
<feature type="compositionally biased region" description="Acidic residues" evidence="2">
    <location>
        <begin position="395"/>
        <end position="410"/>
    </location>
</feature>
<keyword evidence="3" id="KW-0812">Transmembrane</keyword>
<dbReference type="NCBIfam" id="TIGR00350">
    <property type="entry name" value="lytR_cpsA_psr"/>
    <property type="match status" value="1"/>
</dbReference>
<dbReference type="Proteomes" id="UP001597453">
    <property type="component" value="Unassembled WGS sequence"/>
</dbReference>
<dbReference type="RefSeq" id="WP_066057149.1">
    <property type="nucleotide sequence ID" value="NZ_JBHUNF010000004.1"/>
</dbReference>
<reference evidence="6" key="1">
    <citation type="journal article" date="2019" name="Int. J. Syst. Evol. Microbiol.">
        <title>The Global Catalogue of Microorganisms (GCM) 10K type strain sequencing project: providing services to taxonomists for standard genome sequencing and annotation.</title>
        <authorList>
            <consortium name="The Broad Institute Genomics Platform"/>
            <consortium name="The Broad Institute Genome Sequencing Center for Infectious Disease"/>
            <person name="Wu L."/>
            <person name="Ma J."/>
        </authorList>
    </citation>
    <scope>NUCLEOTIDE SEQUENCE [LARGE SCALE GENOMIC DNA]</scope>
    <source>
        <strain evidence="6">TISTR 1511</strain>
    </source>
</reference>
<accession>A0ABW5RJR6</accession>
<protein>
    <submittedName>
        <fullName evidence="5">LCP family protein</fullName>
    </submittedName>
</protein>
<evidence type="ECO:0000256" key="3">
    <source>
        <dbReference type="SAM" id="Phobius"/>
    </source>
</evidence>
<dbReference type="InterPro" id="IPR004474">
    <property type="entry name" value="LytR_CpsA_psr"/>
</dbReference>
<gene>
    <name evidence="5" type="ORF">ACFSUQ_06825</name>
</gene>
<dbReference type="PANTHER" id="PTHR33392">
    <property type="entry name" value="POLYISOPRENYL-TEICHOIC ACID--PEPTIDOGLYCAN TEICHOIC ACID TRANSFERASE TAGU"/>
    <property type="match status" value="1"/>
</dbReference>
<comment type="caution">
    <text evidence="5">The sequence shown here is derived from an EMBL/GenBank/DDBJ whole genome shotgun (WGS) entry which is preliminary data.</text>
</comment>